<protein>
    <recommendedName>
        <fullName evidence="3">Reverse transcriptase domain-containing protein</fullName>
    </recommendedName>
</protein>
<gene>
    <name evidence="1" type="ORF">PCOR1329_LOCUS17904</name>
</gene>
<dbReference type="PANTHER" id="PTHR47027">
    <property type="entry name" value="REVERSE TRANSCRIPTASE DOMAIN-CONTAINING PROTEIN"/>
    <property type="match status" value="1"/>
</dbReference>
<comment type="caution">
    <text evidence="1">The sequence shown here is derived from an EMBL/GenBank/DDBJ whole genome shotgun (WGS) entry which is preliminary data.</text>
</comment>
<dbReference type="Proteomes" id="UP001189429">
    <property type="component" value="Unassembled WGS sequence"/>
</dbReference>
<dbReference type="EMBL" id="CAUYUJ010005581">
    <property type="protein sequence ID" value="CAK0814249.1"/>
    <property type="molecule type" value="Genomic_DNA"/>
</dbReference>
<feature type="non-terminal residue" evidence="1">
    <location>
        <position position="1"/>
    </location>
</feature>
<evidence type="ECO:0000313" key="1">
    <source>
        <dbReference type="EMBL" id="CAK0814249.1"/>
    </source>
</evidence>
<reference evidence="1" key="1">
    <citation type="submission" date="2023-10" db="EMBL/GenBank/DDBJ databases">
        <authorList>
            <person name="Chen Y."/>
            <person name="Shah S."/>
            <person name="Dougan E. K."/>
            <person name="Thang M."/>
            <person name="Chan C."/>
        </authorList>
    </citation>
    <scope>NUCLEOTIDE SEQUENCE [LARGE SCALE GENOMIC DNA]</scope>
</reference>
<proteinExistence type="predicted"/>
<feature type="non-terminal residue" evidence="1">
    <location>
        <position position="872"/>
    </location>
</feature>
<sequence>ATVPPDAPVAVYRVATANVQTLKPWQDKRSYACTTLALMNSKVQFLEQQFREAGFACVGLQEGRAAKSSRRDGVYYTMFAAAAEEGGSLGVQLWLDRDLGHHALQWRDVSPRIIFAVTVSKHHAVHVWISAHAPTSGATRDDRLAFWSELTSTGLKLKARFPQACWVVTLDANGRVGSVPSPAIGTAGAVAENENGESMKGFAEELNLVAVNTFTGGSPTWHSTKGTHHRIDYLLVRQSHQEWVSDVTVHADLDLTFNGWRDHDAVSAVLRVTQTDLCAAVRSPAPPRLDETHMADPSKVADFQRRILVPPMPQAPHVDDYLEQRRHQWFVRAAFDAWLAGLPAYRLCRVAVREGRLASPLVAHGVAVDSFNASARARKLEATYHAVILKLQRMANVSLQHDRQEFLAYQWPTQWCGGLLAHVHKQKGDVRVCDNSRGILLADHAGKGLASIVKDALNPSVNAQLPLTQFGAVSGRGADFATHIVLAAVELARQWQASLFLLFVDLVKAFDKLIRQLVLGWGGLPPSARPGHPEAPGVAPHAVRWFTKYIEERGHLFKQWKVNLSAADMARTLHEQAWFKLPGGSRVTASLTGGRQGCTLGSLVFNSAYTPPLDMLKWRLSQEGLTLRLTDAPIAFWADVDPPAPEQDIVDATFVDDEVVILLSESPKALARAVDTPLGIITDVFGAFHLEVNWGKGKTEGLVALRGNGAVAVQKGWRQPDGTLATFVPNSHQMLHIVDEYRHLGIFVSAQGVHFRNAVHRASAALGAYSPIAFKVFGSSVIDDKYKLVFMRSLVLSRLTFNLHVCVLSLRTLQELAGVYMRVLRRIAGDPRFSTKGEMTDLEVRLKLQMPSFDCPLMVARLRYFARLVRNR</sequence>
<dbReference type="SUPFAM" id="SSF56219">
    <property type="entry name" value="DNase I-like"/>
    <property type="match status" value="1"/>
</dbReference>
<evidence type="ECO:0008006" key="3">
    <source>
        <dbReference type="Google" id="ProtNLM"/>
    </source>
</evidence>
<accession>A0ABN9RA46</accession>
<name>A0ABN9RA46_9DINO</name>
<evidence type="ECO:0000313" key="2">
    <source>
        <dbReference type="Proteomes" id="UP001189429"/>
    </source>
</evidence>
<keyword evidence="2" id="KW-1185">Reference proteome</keyword>
<organism evidence="1 2">
    <name type="scientific">Prorocentrum cordatum</name>
    <dbReference type="NCBI Taxonomy" id="2364126"/>
    <lineage>
        <taxon>Eukaryota</taxon>
        <taxon>Sar</taxon>
        <taxon>Alveolata</taxon>
        <taxon>Dinophyceae</taxon>
        <taxon>Prorocentrales</taxon>
        <taxon>Prorocentraceae</taxon>
        <taxon>Prorocentrum</taxon>
    </lineage>
</organism>
<dbReference type="InterPro" id="IPR036691">
    <property type="entry name" value="Endo/exonu/phosph_ase_sf"/>
</dbReference>
<dbReference type="PANTHER" id="PTHR47027:SF20">
    <property type="entry name" value="REVERSE TRANSCRIPTASE-LIKE PROTEIN WITH RNA-DIRECTED DNA POLYMERASE DOMAIN"/>
    <property type="match status" value="1"/>
</dbReference>
<dbReference type="Gene3D" id="3.60.10.10">
    <property type="entry name" value="Endonuclease/exonuclease/phosphatase"/>
    <property type="match status" value="1"/>
</dbReference>